<keyword evidence="1" id="KW-0472">Membrane</keyword>
<feature type="transmembrane region" description="Helical" evidence="1">
    <location>
        <begin position="37"/>
        <end position="57"/>
    </location>
</feature>
<gene>
    <name evidence="2" type="ORF">AOB60_23880</name>
</gene>
<keyword evidence="1" id="KW-0812">Transmembrane</keyword>
<proteinExistence type="predicted"/>
<dbReference type="EMBL" id="LJSN01000003">
    <property type="protein sequence ID" value="PNE37363.1"/>
    <property type="molecule type" value="Genomic_DNA"/>
</dbReference>
<accession>A0A2N8P8L5</accession>
<dbReference type="Proteomes" id="UP000236047">
    <property type="component" value="Unassembled WGS sequence"/>
</dbReference>
<dbReference type="AlphaFoldDB" id="A0A2N8P8L5"/>
<evidence type="ECO:0000313" key="2">
    <source>
        <dbReference type="EMBL" id="PNE37363.1"/>
    </source>
</evidence>
<name>A0A2N8P8L5_STRNR</name>
<keyword evidence="3" id="KW-1185">Reference proteome</keyword>
<sequence length="217" mass="21725">MTTAAIDGTMGVTRGAVAVMMTVLARGPLVRGVMGSGLTVGGTMGAISAVTTVMGSARVASALAVSALAVSARGMTAGGLTIGGMTGAISAVVTAMVWARAALARGASRGVTANGAMATRVAPMGMIPACSTSSVPGSFAWDCSAWIRSASVAPCSVALCSVDSAAGSRKPVRDAELGGLFAQLGMLRGVARCRESVVISWHRYRDRHGRVRAPTEP</sequence>
<evidence type="ECO:0000313" key="3">
    <source>
        <dbReference type="Proteomes" id="UP000236047"/>
    </source>
</evidence>
<comment type="caution">
    <text evidence="2">The sequence shown here is derived from an EMBL/GenBank/DDBJ whole genome shotgun (WGS) entry which is preliminary data.</text>
</comment>
<keyword evidence="1" id="KW-1133">Transmembrane helix</keyword>
<evidence type="ECO:0000256" key="1">
    <source>
        <dbReference type="SAM" id="Phobius"/>
    </source>
</evidence>
<organism evidence="2 3">
    <name type="scientific">Streptomyces noursei</name>
    <name type="common">Streptomyces albulus</name>
    <dbReference type="NCBI Taxonomy" id="1971"/>
    <lineage>
        <taxon>Bacteria</taxon>
        <taxon>Bacillati</taxon>
        <taxon>Actinomycetota</taxon>
        <taxon>Actinomycetes</taxon>
        <taxon>Kitasatosporales</taxon>
        <taxon>Streptomycetaceae</taxon>
        <taxon>Streptomyces</taxon>
    </lineage>
</organism>
<reference evidence="3" key="1">
    <citation type="submission" date="2015-09" db="EMBL/GenBank/DDBJ databases">
        <authorList>
            <person name="Graham D.E."/>
            <person name="Mahan K.M."/>
            <person name="Klingeman D.M."/>
            <person name="Fida T."/>
            <person name="Giannone R.J."/>
            <person name="Hettich R.L."/>
            <person name="Parry R.J."/>
            <person name="Spain J.C."/>
        </authorList>
    </citation>
    <scope>NUCLEOTIDE SEQUENCE [LARGE SCALE GENOMIC DNA]</scope>
    <source>
        <strain evidence="3">JCM 4701</strain>
    </source>
</reference>
<feature type="transmembrane region" description="Helical" evidence="1">
    <location>
        <begin position="77"/>
        <end position="99"/>
    </location>
</feature>
<protein>
    <submittedName>
        <fullName evidence="2">Uncharacterized protein</fullName>
    </submittedName>
</protein>